<evidence type="ECO:0000313" key="2">
    <source>
        <dbReference type="Proteomes" id="UP000033633"/>
    </source>
</evidence>
<accession>A0A0F5VDZ9</accession>
<reference evidence="1 2" key="1">
    <citation type="submission" date="2014-12" db="EMBL/GenBank/DDBJ databases">
        <title>Mercury Reductase activity and rhizosphere competence traits in the genome of root associated Photobacterium halotolerans MELD1.</title>
        <authorList>
            <person name="Mathew D.C."/>
            <person name="Huang C.-C."/>
        </authorList>
    </citation>
    <scope>NUCLEOTIDE SEQUENCE [LARGE SCALE GENOMIC DNA]</scope>
    <source>
        <strain evidence="1 2">MELD1</strain>
    </source>
</reference>
<dbReference type="AlphaFoldDB" id="A0A0F5VDZ9"/>
<protein>
    <submittedName>
        <fullName evidence="1">LysR family transcriptional regulator</fullName>
    </submittedName>
</protein>
<proteinExistence type="predicted"/>
<dbReference type="EMBL" id="JWYV01000009">
    <property type="protein sequence ID" value="KKC99704.1"/>
    <property type="molecule type" value="Genomic_DNA"/>
</dbReference>
<feature type="non-terminal residue" evidence="1">
    <location>
        <position position="1"/>
    </location>
</feature>
<comment type="caution">
    <text evidence="1">The sequence shown here is derived from an EMBL/GenBank/DDBJ whole genome shotgun (WGS) entry which is preliminary data.</text>
</comment>
<evidence type="ECO:0000313" key="1">
    <source>
        <dbReference type="EMBL" id="KKC99704.1"/>
    </source>
</evidence>
<sequence length="31" mass="3810">PRHKYLAPKVRAFIDFMAEWMTNHPFQPRQP</sequence>
<dbReference type="Proteomes" id="UP000033633">
    <property type="component" value="Unassembled WGS sequence"/>
</dbReference>
<dbReference type="PATRIC" id="fig|265726.11.peg.4556"/>
<gene>
    <name evidence="1" type="ORF">KY46_11920</name>
</gene>
<organism evidence="1 2">
    <name type="scientific">Photobacterium halotolerans</name>
    <dbReference type="NCBI Taxonomy" id="265726"/>
    <lineage>
        <taxon>Bacteria</taxon>
        <taxon>Pseudomonadati</taxon>
        <taxon>Pseudomonadota</taxon>
        <taxon>Gammaproteobacteria</taxon>
        <taxon>Vibrionales</taxon>
        <taxon>Vibrionaceae</taxon>
        <taxon>Photobacterium</taxon>
    </lineage>
</organism>
<name>A0A0F5VDZ9_9GAMM</name>
<keyword evidence="2" id="KW-1185">Reference proteome</keyword>